<name>A0A8A2VQK3_9EURY</name>
<dbReference type="Proteomes" id="UP000663203">
    <property type="component" value="Chromosome"/>
</dbReference>
<accession>A0A8A2VQK3</accession>
<dbReference type="RefSeq" id="WP_207290099.1">
    <property type="nucleotide sequence ID" value="NZ_CP071462.1"/>
</dbReference>
<proteinExistence type="predicted"/>
<keyword evidence="2" id="KW-1185">Reference proteome</keyword>
<dbReference type="GeneID" id="63186693"/>
<sequence length="125" mass="13094">MDNDNIASGAGSGQLTLTIDALNENALTRFDGVFTVTNNGNDGVGIKIEELDTNGNVISNSGITWETNANTQDLESYPTANGDDHNLAIDGTCQVDIEIDGRSGDDPTAVDSIRISASADQYNNA</sequence>
<dbReference type="EMBL" id="CP071462">
    <property type="protein sequence ID" value="QSX00379.1"/>
    <property type="molecule type" value="Genomic_DNA"/>
</dbReference>
<dbReference type="KEGG" id="hakz:J0X25_05270"/>
<gene>
    <name evidence="1" type="ORF">J0X25_05270</name>
</gene>
<dbReference type="AlphaFoldDB" id="A0A8A2VQK3"/>
<organism evidence="1 2">
    <name type="scientific">Haloterrigena alkaliphila</name>
    <dbReference type="NCBI Taxonomy" id="2816475"/>
    <lineage>
        <taxon>Archaea</taxon>
        <taxon>Methanobacteriati</taxon>
        <taxon>Methanobacteriota</taxon>
        <taxon>Stenosarchaea group</taxon>
        <taxon>Halobacteria</taxon>
        <taxon>Halobacteriales</taxon>
        <taxon>Natrialbaceae</taxon>
        <taxon>Haloterrigena</taxon>
    </lineage>
</organism>
<reference evidence="1 2" key="1">
    <citation type="submission" date="2021-03" db="EMBL/GenBank/DDBJ databases">
        <title>Haloterrigena longa sp. nov. and Haloterrigena limicola sp. nov., extremely halophilic archaea isolated from a salt lake.</title>
        <authorList>
            <person name="Henglin C."/>
        </authorList>
    </citation>
    <scope>NUCLEOTIDE SEQUENCE [LARGE SCALE GENOMIC DNA]</scope>
    <source>
        <strain evidence="1 2">KZCA68</strain>
    </source>
</reference>
<evidence type="ECO:0000313" key="1">
    <source>
        <dbReference type="EMBL" id="QSX00379.1"/>
    </source>
</evidence>
<evidence type="ECO:0000313" key="2">
    <source>
        <dbReference type="Proteomes" id="UP000663203"/>
    </source>
</evidence>
<protein>
    <submittedName>
        <fullName evidence="1">Uncharacterized protein</fullName>
    </submittedName>
</protein>